<gene>
    <name evidence="2" type="ORF">RSPPHO_00258</name>
</gene>
<protein>
    <recommendedName>
        <fullName evidence="1">Peptidoglycan binding-like domain-containing protein</fullName>
    </recommendedName>
</protein>
<dbReference type="Gene3D" id="1.10.101.10">
    <property type="entry name" value="PGBD-like superfamily/PGBD"/>
    <property type="match status" value="1"/>
</dbReference>
<dbReference type="KEGG" id="rpm:RSPPHO_00258"/>
<dbReference type="SUPFAM" id="SSF47090">
    <property type="entry name" value="PGBD-like"/>
    <property type="match status" value="1"/>
</dbReference>
<dbReference type="RefSeq" id="WP_014413524.1">
    <property type="nucleotide sequence ID" value="NC_017059.1"/>
</dbReference>
<dbReference type="EMBL" id="HE663493">
    <property type="protein sequence ID" value="CCG06884.1"/>
    <property type="molecule type" value="Genomic_DNA"/>
</dbReference>
<dbReference type="InterPro" id="IPR036365">
    <property type="entry name" value="PGBD-like_sf"/>
</dbReference>
<dbReference type="Proteomes" id="UP000033220">
    <property type="component" value="Chromosome DSM 122"/>
</dbReference>
<dbReference type="InterPro" id="IPR002477">
    <property type="entry name" value="Peptidoglycan-bd-like"/>
</dbReference>
<dbReference type="PATRIC" id="fig|1150469.3.peg.312"/>
<name>H6SN08_PARPM</name>
<organism evidence="2 3">
    <name type="scientific">Pararhodospirillum photometricum DSM 122</name>
    <dbReference type="NCBI Taxonomy" id="1150469"/>
    <lineage>
        <taxon>Bacteria</taxon>
        <taxon>Pseudomonadati</taxon>
        <taxon>Pseudomonadota</taxon>
        <taxon>Alphaproteobacteria</taxon>
        <taxon>Rhodospirillales</taxon>
        <taxon>Rhodospirillaceae</taxon>
        <taxon>Pararhodospirillum</taxon>
    </lineage>
</organism>
<dbReference type="Pfam" id="PF01471">
    <property type="entry name" value="PG_binding_1"/>
    <property type="match status" value="1"/>
</dbReference>
<proteinExistence type="predicted"/>
<accession>H6SN08</accession>
<dbReference type="eggNOG" id="ENOG5032Y9V">
    <property type="taxonomic scope" value="Bacteria"/>
</dbReference>
<dbReference type="HOGENOM" id="CLU_2619710_0_0_5"/>
<evidence type="ECO:0000313" key="2">
    <source>
        <dbReference type="EMBL" id="CCG06884.1"/>
    </source>
</evidence>
<sequence length="78" mass="8513">MVPQPNPKVERLRGNTVAFNEVVRKVQLALYAQGDYVGPIDGRLGPKTKEAIAHFEARRGLPVTGTLSDRLLDALSLS</sequence>
<feature type="domain" description="Peptidoglycan binding-like" evidence="1">
    <location>
        <begin position="22"/>
        <end position="75"/>
    </location>
</feature>
<keyword evidence="3" id="KW-1185">Reference proteome</keyword>
<dbReference type="STRING" id="1150469.RSPPHO_00258"/>
<evidence type="ECO:0000313" key="3">
    <source>
        <dbReference type="Proteomes" id="UP000033220"/>
    </source>
</evidence>
<reference evidence="2 3" key="1">
    <citation type="submission" date="2012-02" db="EMBL/GenBank/DDBJ databases">
        <title>Shotgun genome sequence of Phaeospirillum photometricum DSM 122.</title>
        <authorList>
            <person name="Duquesne K."/>
            <person name="Sturgis J."/>
        </authorList>
    </citation>
    <scope>NUCLEOTIDE SEQUENCE [LARGE SCALE GENOMIC DNA]</scope>
    <source>
        <strain evidence="3">DSM122</strain>
    </source>
</reference>
<dbReference type="InterPro" id="IPR036366">
    <property type="entry name" value="PGBDSf"/>
</dbReference>
<dbReference type="AlphaFoldDB" id="H6SN08"/>
<dbReference type="OrthoDB" id="7366802at2"/>
<evidence type="ECO:0000259" key="1">
    <source>
        <dbReference type="Pfam" id="PF01471"/>
    </source>
</evidence>